<dbReference type="Proteomes" id="UP000318720">
    <property type="component" value="Unassembled WGS sequence"/>
</dbReference>
<gene>
    <name evidence="3" type="ORF">Sipo8835_11525</name>
</gene>
<organism evidence="3 4">
    <name type="scientific">Streptomyces ipomoeae</name>
    <dbReference type="NCBI Taxonomy" id="103232"/>
    <lineage>
        <taxon>Bacteria</taxon>
        <taxon>Bacillati</taxon>
        <taxon>Actinomycetota</taxon>
        <taxon>Actinomycetes</taxon>
        <taxon>Kitasatosporales</taxon>
        <taxon>Streptomycetaceae</taxon>
        <taxon>Streptomyces</taxon>
    </lineage>
</organism>
<feature type="transmembrane region" description="Helical" evidence="2">
    <location>
        <begin position="47"/>
        <end position="68"/>
    </location>
</feature>
<sequence>MDPDHDDGAAASGLPAGTPGAYRLTVDVPAQERYGCTGRRLRRAAPAARTVMVTAAAVVVLAALWATVRG</sequence>
<keyword evidence="2" id="KW-0472">Membrane</keyword>
<evidence type="ECO:0000256" key="1">
    <source>
        <dbReference type="SAM" id="MobiDB-lite"/>
    </source>
</evidence>
<protein>
    <submittedName>
        <fullName evidence="3">Uncharacterized protein</fullName>
    </submittedName>
</protein>
<evidence type="ECO:0000256" key="2">
    <source>
        <dbReference type="SAM" id="Phobius"/>
    </source>
</evidence>
<accession>A0AAE8W6U7</accession>
<evidence type="ECO:0000313" key="3">
    <source>
        <dbReference type="EMBL" id="TQE35978.1"/>
    </source>
</evidence>
<comment type="caution">
    <text evidence="3">The sequence shown here is derived from an EMBL/GenBank/DDBJ whole genome shotgun (WGS) entry which is preliminary data.</text>
</comment>
<dbReference type="GeneID" id="301700700"/>
<dbReference type="EMBL" id="SPAZ01000098">
    <property type="protein sequence ID" value="TQE35978.1"/>
    <property type="molecule type" value="Genomic_DNA"/>
</dbReference>
<reference evidence="3 4" key="1">
    <citation type="submission" date="2019-03" db="EMBL/GenBank/DDBJ databases">
        <title>Comparative genomic analyses of the sweetpotato soil rot pathogen, Streptomyces ipomoeae.</title>
        <authorList>
            <person name="Ruschel Soares N."/>
            <person name="Badger J.H."/>
            <person name="Huguet-Tapia J.C."/>
            <person name="Clark C.A."/>
            <person name="Pettis G.S."/>
        </authorList>
    </citation>
    <scope>NUCLEOTIDE SEQUENCE [LARGE SCALE GENOMIC DNA]</scope>
    <source>
        <strain evidence="3 4">88-35</strain>
    </source>
</reference>
<name>A0AAE8W6U7_9ACTN</name>
<keyword evidence="2" id="KW-0812">Transmembrane</keyword>
<dbReference type="RefSeq" id="WP_141573595.1">
    <property type="nucleotide sequence ID" value="NZ_CP182305.1"/>
</dbReference>
<dbReference type="AlphaFoldDB" id="A0AAE8W6U7"/>
<keyword evidence="2" id="KW-1133">Transmembrane helix</keyword>
<proteinExistence type="predicted"/>
<feature type="region of interest" description="Disordered" evidence="1">
    <location>
        <begin position="1"/>
        <end position="22"/>
    </location>
</feature>
<evidence type="ECO:0000313" key="4">
    <source>
        <dbReference type="Proteomes" id="UP000318720"/>
    </source>
</evidence>